<evidence type="ECO:0008006" key="4">
    <source>
        <dbReference type="Google" id="ProtNLM"/>
    </source>
</evidence>
<feature type="transmembrane region" description="Helical" evidence="1">
    <location>
        <begin position="113"/>
        <end position="135"/>
    </location>
</feature>
<evidence type="ECO:0000313" key="2">
    <source>
        <dbReference type="EMBL" id="PCS00211.1"/>
    </source>
</evidence>
<feature type="transmembrane region" description="Helical" evidence="1">
    <location>
        <begin position="155"/>
        <end position="177"/>
    </location>
</feature>
<feature type="transmembrane region" description="Helical" evidence="1">
    <location>
        <begin position="256"/>
        <end position="275"/>
    </location>
</feature>
<dbReference type="RefSeq" id="WP_245811612.1">
    <property type="nucleotide sequence ID" value="NZ_JXJU01000005.1"/>
</dbReference>
<organism evidence="2 3">
    <name type="scientific">Lactococcus fujiensis JCM 16395</name>
    <dbReference type="NCBI Taxonomy" id="1291764"/>
    <lineage>
        <taxon>Bacteria</taxon>
        <taxon>Bacillati</taxon>
        <taxon>Bacillota</taxon>
        <taxon>Bacilli</taxon>
        <taxon>Lactobacillales</taxon>
        <taxon>Streptococcaceae</taxon>
        <taxon>Lactococcus</taxon>
    </lineage>
</organism>
<keyword evidence="1" id="KW-1133">Transmembrane helix</keyword>
<keyword evidence="3" id="KW-1185">Reference proteome</keyword>
<accession>A0A2A5RLS0</accession>
<feature type="transmembrane region" description="Helical" evidence="1">
    <location>
        <begin position="189"/>
        <end position="210"/>
    </location>
</feature>
<dbReference type="Pfam" id="PF03988">
    <property type="entry name" value="DUF347"/>
    <property type="match status" value="4"/>
</dbReference>
<reference evidence="2 3" key="1">
    <citation type="submission" date="2014-12" db="EMBL/GenBank/DDBJ databases">
        <title>Draft genome sequences of 10 type strains of Lactococcus.</title>
        <authorList>
            <person name="Sun Z."/>
            <person name="Zhong Z."/>
            <person name="Liu W."/>
            <person name="Zhang W."/>
            <person name="Zhang H."/>
        </authorList>
    </citation>
    <scope>NUCLEOTIDE SEQUENCE [LARGE SCALE GENOMIC DNA]</scope>
    <source>
        <strain evidence="2 3">JCM 16395</strain>
    </source>
</reference>
<protein>
    <recommendedName>
        <fullName evidence="4">Membrane-anchored protein</fullName>
    </recommendedName>
</protein>
<feature type="transmembrane region" description="Helical" evidence="1">
    <location>
        <begin position="59"/>
        <end position="78"/>
    </location>
</feature>
<dbReference type="EMBL" id="JXJU01000005">
    <property type="protein sequence ID" value="PCS00211.1"/>
    <property type="molecule type" value="Genomic_DNA"/>
</dbReference>
<name>A0A2A5RLS0_9LACT</name>
<dbReference type="AlphaFoldDB" id="A0A2A5RLS0"/>
<sequence>MEHIHIKKEKLGYLMFEKNFKWSKVPTIGLLFWLTKLVSTGQGESISDWSTKLFGLQNIVIGAAFTVVWSFSLFAVFLYLQLRSEKYRPFFYWMSVALLAIFGTVLADGLTAVFGLSHMITSIIFGALMLLSFYLWHHTTGSLSIHNIKNIKSELFYWITVMFSFALGTAVGDWFAYGKTLDPYGFGLGLLNTGLLLGAIFVLIIAYRIIVKPAENSFSEILTFWLAYILTRPVGASFADYFGYDWKSGSLGNRGMSVIWLMIFIVLMAITFIRYSKSKSEILSVSHEL</sequence>
<dbReference type="InterPro" id="IPR007136">
    <property type="entry name" value="DUF347"/>
</dbReference>
<feature type="transmembrane region" description="Helical" evidence="1">
    <location>
        <begin position="90"/>
        <end position="107"/>
    </location>
</feature>
<keyword evidence="1" id="KW-0812">Transmembrane</keyword>
<dbReference type="Proteomes" id="UP000218181">
    <property type="component" value="Unassembled WGS sequence"/>
</dbReference>
<comment type="caution">
    <text evidence="2">The sequence shown here is derived from an EMBL/GenBank/DDBJ whole genome shotgun (WGS) entry which is preliminary data.</text>
</comment>
<proteinExistence type="predicted"/>
<evidence type="ECO:0000256" key="1">
    <source>
        <dbReference type="SAM" id="Phobius"/>
    </source>
</evidence>
<feature type="transmembrane region" description="Helical" evidence="1">
    <location>
        <begin position="222"/>
        <end position="244"/>
    </location>
</feature>
<evidence type="ECO:0000313" key="3">
    <source>
        <dbReference type="Proteomes" id="UP000218181"/>
    </source>
</evidence>
<keyword evidence="1" id="KW-0472">Membrane</keyword>
<dbReference type="STRING" id="1291764.GCA_001311235_02368"/>
<gene>
    <name evidence="2" type="ORF">RT41_GL001522</name>
</gene>